<dbReference type="Proteomes" id="UP000315303">
    <property type="component" value="Unassembled WGS sequence"/>
</dbReference>
<dbReference type="PROSITE" id="PS50885">
    <property type="entry name" value="HAMP"/>
    <property type="match status" value="1"/>
</dbReference>
<feature type="coiled-coil region" evidence="7">
    <location>
        <begin position="212"/>
        <end position="246"/>
    </location>
</feature>
<dbReference type="OrthoDB" id="2521613at2"/>
<keyword evidence="4" id="KW-0597">Phosphoprotein</keyword>
<dbReference type="GO" id="GO:0000155">
    <property type="term" value="F:phosphorelay sensor kinase activity"/>
    <property type="evidence" value="ECO:0007669"/>
    <property type="project" value="InterPro"/>
</dbReference>
<dbReference type="InterPro" id="IPR036890">
    <property type="entry name" value="HATPase_C_sf"/>
</dbReference>
<dbReference type="SUPFAM" id="SSF55874">
    <property type="entry name" value="ATPase domain of HSP90 chaperone/DNA topoisomerase II/histidine kinase"/>
    <property type="match status" value="1"/>
</dbReference>
<accession>A0A502L5X9</accession>
<comment type="caution">
    <text evidence="11">The sequence shown here is derived from an EMBL/GenBank/DDBJ whole genome shotgun (WGS) entry which is preliminary data.</text>
</comment>
<evidence type="ECO:0000256" key="2">
    <source>
        <dbReference type="ARBA" id="ARBA00004370"/>
    </source>
</evidence>
<keyword evidence="8" id="KW-0472">Membrane</keyword>
<dbReference type="PANTHER" id="PTHR43065">
    <property type="entry name" value="SENSOR HISTIDINE KINASE"/>
    <property type="match status" value="1"/>
</dbReference>
<dbReference type="Gene3D" id="6.10.340.10">
    <property type="match status" value="1"/>
</dbReference>
<gene>
    <name evidence="11" type="ORF">EPA86_01885</name>
</gene>
<dbReference type="InterPro" id="IPR036097">
    <property type="entry name" value="HisK_dim/P_sf"/>
</dbReference>
<dbReference type="CDD" id="cd00082">
    <property type="entry name" value="HisKA"/>
    <property type="match status" value="1"/>
</dbReference>
<evidence type="ECO:0000259" key="9">
    <source>
        <dbReference type="PROSITE" id="PS50109"/>
    </source>
</evidence>
<dbReference type="GO" id="GO:0016020">
    <property type="term" value="C:membrane"/>
    <property type="evidence" value="ECO:0007669"/>
    <property type="project" value="UniProtKB-SubCell"/>
</dbReference>
<evidence type="ECO:0000256" key="1">
    <source>
        <dbReference type="ARBA" id="ARBA00000085"/>
    </source>
</evidence>
<dbReference type="Pfam" id="PF17149">
    <property type="entry name" value="CHASE5"/>
    <property type="match status" value="1"/>
</dbReference>
<protein>
    <recommendedName>
        <fullName evidence="3">histidine kinase</fullName>
        <ecNumber evidence="3">2.7.13.3</ecNumber>
    </recommendedName>
</protein>
<comment type="catalytic activity">
    <reaction evidence="1">
        <text>ATP + protein L-histidine = ADP + protein N-phospho-L-histidine.</text>
        <dbReference type="EC" id="2.7.13.3"/>
    </reaction>
</comment>
<sequence>MMIKTVGLNNKLSRRLLSYILLCSIFFSICSTIVQLYSSFQDDLSLLEQRFDNIKQSYLPAIATSLWDFNEPLVIVQLQGIVDLPDIKYVKIFNDYDYQAQLGDADIQVKKYVEYPVMYGENLVGKLEVYADYEDIYQHLYQQAGFILTSEFIKIFLLAFFIVIIVNHLITKNLFKITKFAQQLDSQHLEQELTLNNRYTQKDELDYLVDAINGMRVNLKDEIGKLEEAENALLRLNGELEAKVYDRTAKLADSNRQLQQSVDDLTLAKDKIVQSEKMASLGQLVAGVAHEVNTPLGICVTSITALKEKVTDLQRSIDEEKLTKSFLVDTLNLLNEYQEIIERSLIKSVDLIRSFKSVAVEQHSDPEVVIPLAKHIRDVVNTVKTMFKQKNYNIKLELDDELKVLTFPSAWNQVITNFLVNSHIHGFDGIKEGVITISLSEKNGFITLLYTDNGKGIPQEVEDKIFEPFVTTKRGQGGSGLGLNIVFNLIDAKLGGTVELLKVEQGVCFKVKVPISIAAEKPSLIGTG</sequence>
<dbReference type="InterPro" id="IPR003660">
    <property type="entry name" value="HAMP_dom"/>
</dbReference>
<dbReference type="Gene3D" id="1.10.287.130">
    <property type="match status" value="1"/>
</dbReference>
<evidence type="ECO:0000256" key="7">
    <source>
        <dbReference type="SAM" id="Coils"/>
    </source>
</evidence>
<dbReference type="InterPro" id="IPR005467">
    <property type="entry name" value="His_kinase_dom"/>
</dbReference>
<evidence type="ECO:0000313" key="11">
    <source>
        <dbReference type="EMBL" id="TPH18534.1"/>
    </source>
</evidence>
<keyword evidence="12" id="KW-1185">Reference proteome</keyword>
<dbReference type="InterPro" id="IPR003661">
    <property type="entry name" value="HisK_dim/P_dom"/>
</dbReference>
<dbReference type="CDD" id="cd00075">
    <property type="entry name" value="HATPase"/>
    <property type="match status" value="1"/>
</dbReference>
<dbReference type="PROSITE" id="PS50109">
    <property type="entry name" value="HIS_KIN"/>
    <property type="match status" value="1"/>
</dbReference>
<dbReference type="PRINTS" id="PR00344">
    <property type="entry name" value="BCTRLSENSOR"/>
</dbReference>
<proteinExistence type="predicted"/>
<keyword evidence="8" id="KW-0812">Transmembrane</keyword>
<evidence type="ECO:0000256" key="4">
    <source>
        <dbReference type="ARBA" id="ARBA00022553"/>
    </source>
</evidence>
<evidence type="ECO:0000256" key="6">
    <source>
        <dbReference type="ARBA" id="ARBA00022777"/>
    </source>
</evidence>
<dbReference type="EC" id="2.7.13.3" evidence="3"/>
<dbReference type="PANTHER" id="PTHR43065:SF47">
    <property type="match status" value="1"/>
</dbReference>
<evidence type="ECO:0000256" key="3">
    <source>
        <dbReference type="ARBA" id="ARBA00012438"/>
    </source>
</evidence>
<dbReference type="SUPFAM" id="SSF47384">
    <property type="entry name" value="Homodimeric domain of signal transducing histidine kinase"/>
    <property type="match status" value="1"/>
</dbReference>
<keyword evidence="5" id="KW-0808">Transferase</keyword>
<evidence type="ECO:0000256" key="8">
    <source>
        <dbReference type="SAM" id="Phobius"/>
    </source>
</evidence>
<keyword evidence="6" id="KW-0418">Kinase</keyword>
<dbReference type="InterPro" id="IPR004358">
    <property type="entry name" value="Sig_transdc_His_kin-like_C"/>
</dbReference>
<keyword evidence="8" id="KW-1133">Transmembrane helix</keyword>
<dbReference type="InterPro" id="IPR003594">
    <property type="entry name" value="HATPase_dom"/>
</dbReference>
<dbReference type="InterPro" id="IPR033414">
    <property type="entry name" value="Sensor_dom"/>
</dbReference>
<dbReference type="RefSeq" id="WP_140601320.1">
    <property type="nucleotide sequence ID" value="NZ_SAWY01000003.1"/>
</dbReference>
<comment type="subcellular location">
    <subcellularLocation>
        <location evidence="2">Membrane</location>
    </subcellularLocation>
</comment>
<keyword evidence="7" id="KW-0175">Coiled coil</keyword>
<reference evidence="11 12" key="1">
    <citation type="submission" date="2019-01" db="EMBL/GenBank/DDBJ databases">
        <title>Litorilituus lipolytica sp. nov., isolated from intertidal sand of the Yellow Sea in China.</title>
        <authorList>
            <person name="Liu A."/>
        </authorList>
    </citation>
    <scope>NUCLEOTIDE SEQUENCE [LARGE SCALE GENOMIC DNA]</scope>
    <source>
        <strain evidence="11 12">RZ04</strain>
    </source>
</reference>
<name>A0A502L5X9_9GAMM</name>
<organism evidence="11 12">
    <name type="scientific">Litorilituus lipolyticus</name>
    <dbReference type="NCBI Taxonomy" id="2491017"/>
    <lineage>
        <taxon>Bacteria</taxon>
        <taxon>Pseudomonadati</taxon>
        <taxon>Pseudomonadota</taxon>
        <taxon>Gammaproteobacteria</taxon>
        <taxon>Alteromonadales</taxon>
        <taxon>Colwelliaceae</taxon>
        <taxon>Litorilituus</taxon>
    </lineage>
</organism>
<feature type="domain" description="HAMP" evidence="10">
    <location>
        <begin position="168"/>
        <end position="224"/>
    </location>
</feature>
<feature type="domain" description="Histidine kinase" evidence="9">
    <location>
        <begin position="287"/>
        <end position="517"/>
    </location>
</feature>
<feature type="transmembrane region" description="Helical" evidence="8">
    <location>
        <begin position="152"/>
        <end position="170"/>
    </location>
</feature>
<dbReference type="Gene3D" id="3.30.565.10">
    <property type="entry name" value="Histidine kinase-like ATPase, C-terminal domain"/>
    <property type="match status" value="1"/>
</dbReference>
<evidence type="ECO:0000259" key="10">
    <source>
        <dbReference type="PROSITE" id="PS50885"/>
    </source>
</evidence>
<feature type="transmembrane region" description="Helical" evidence="8">
    <location>
        <begin position="16"/>
        <end position="37"/>
    </location>
</feature>
<evidence type="ECO:0000256" key="5">
    <source>
        <dbReference type="ARBA" id="ARBA00022679"/>
    </source>
</evidence>
<evidence type="ECO:0000313" key="12">
    <source>
        <dbReference type="Proteomes" id="UP000315303"/>
    </source>
</evidence>
<dbReference type="SMART" id="SM00387">
    <property type="entry name" value="HATPase_c"/>
    <property type="match status" value="1"/>
</dbReference>
<dbReference type="EMBL" id="SAWY01000003">
    <property type="protein sequence ID" value="TPH18534.1"/>
    <property type="molecule type" value="Genomic_DNA"/>
</dbReference>
<dbReference type="Pfam" id="PF02518">
    <property type="entry name" value="HATPase_c"/>
    <property type="match status" value="1"/>
</dbReference>
<dbReference type="AlphaFoldDB" id="A0A502L5X9"/>